<keyword evidence="6" id="KW-0963">Cytoplasm</keyword>
<dbReference type="PROSITE" id="PS50192">
    <property type="entry name" value="T_SNARE"/>
    <property type="match status" value="1"/>
</dbReference>
<dbReference type="InterPro" id="IPR012849">
    <property type="entry name" value="Abl-interactor_HHR_dom"/>
</dbReference>
<dbReference type="PRINTS" id="PR00452">
    <property type="entry name" value="SH3DOMAIN"/>
</dbReference>
<keyword evidence="9" id="KW-0206">Cytoskeleton</keyword>
<evidence type="ECO:0000256" key="12">
    <source>
        <dbReference type="SAM" id="MobiDB-lite"/>
    </source>
</evidence>
<evidence type="ECO:0000313" key="15">
    <source>
        <dbReference type="EMBL" id="GCC28491.1"/>
    </source>
</evidence>
<organism evidence="15 16">
    <name type="scientific">Chiloscyllium punctatum</name>
    <name type="common">Brownbanded bambooshark</name>
    <name type="synonym">Hemiscyllium punctatum</name>
    <dbReference type="NCBI Taxonomy" id="137246"/>
    <lineage>
        <taxon>Eukaryota</taxon>
        <taxon>Metazoa</taxon>
        <taxon>Chordata</taxon>
        <taxon>Craniata</taxon>
        <taxon>Vertebrata</taxon>
        <taxon>Chondrichthyes</taxon>
        <taxon>Elasmobranchii</taxon>
        <taxon>Galeomorphii</taxon>
        <taxon>Galeoidea</taxon>
        <taxon>Orectolobiformes</taxon>
        <taxon>Hemiscylliidae</taxon>
        <taxon>Chiloscyllium</taxon>
    </lineage>
</organism>
<dbReference type="SUPFAM" id="SSF50044">
    <property type="entry name" value="SH3-domain"/>
    <property type="match status" value="1"/>
</dbReference>
<dbReference type="STRING" id="137246.A0A401SDM2"/>
<dbReference type="PRINTS" id="PR00499">
    <property type="entry name" value="P67PHOX"/>
</dbReference>
<keyword evidence="7" id="KW-0597">Phosphoprotein</keyword>
<dbReference type="GO" id="GO:0035591">
    <property type="term" value="F:signaling adaptor activity"/>
    <property type="evidence" value="ECO:0007669"/>
    <property type="project" value="TreeGrafter"/>
</dbReference>
<feature type="compositionally biased region" description="Low complexity" evidence="12">
    <location>
        <begin position="171"/>
        <end position="183"/>
    </location>
</feature>
<proteinExistence type="inferred from homology"/>
<feature type="domain" description="SH3" evidence="13">
    <location>
        <begin position="350"/>
        <end position="408"/>
    </location>
</feature>
<evidence type="ECO:0000256" key="10">
    <source>
        <dbReference type="ARBA" id="ARBA00023273"/>
    </source>
</evidence>
<keyword evidence="10" id="KW-0966">Cell projection</keyword>
<comment type="similarity">
    <text evidence="4">Belongs to the ABI family.</text>
</comment>
<dbReference type="Pfam" id="PF07815">
    <property type="entry name" value="Abi_HHR"/>
    <property type="match status" value="1"/>
</dbReference>
<gene>
    <name evidence="15" type="ORF">chiPu_0006921</name>
</gene>
<keyword evidence="5 11" id="KW-0728">SH3 domain</keyword>
<feature type="region of interest" description="Disordered" evidence="12">
    <location>
        <begin position="167"/>
        <end position="220"/>
    </location>
</feature>
<dbReference type="OMA" id="NVAYHIQ"/>
<dbReference type="InterPro" id="IPR028457">
    <property type="entry name" value="ABI"/>
</dbReference>
<evidence type="ECO:0000313" key="16">
    <source>
        <dbReference type="Proteomes" id="UP000287033"/>
    </source>
</evidence>
<dbReference type="GO" id="GO:0001764">
    <property type="term" value="P:neuron migration"/>
    <property type="evidence" value="ECO:0007669"/>
    <property type="project" value="TreeGrafter"/>
</dbReference>
<evidence type="ECO:0000256" key="4">
    <source>
        <dbReference type="ARBA" id="ARBA00010020"/>
    </source>
</evidence>
<evidence type="ECO:0000256" key="8">
    <source>
        <dbReference type="ARBA" id="ARBA00023054"/>
    </source>
</evidence>
<comment type="caution">
    <text evidence="15">The sequence shown here is derived from an EMBL/GenBank/DDBJ whole genome shotgun (WGS) entry which is preliminary data.</text>
</comment>
<evidence type="ECO:0000256" key="1">
    <source>
        <dbReference type="ARBA" id="ARBA00004245"/>
    </source>
</evidence>
<dbReference type="Gene3D" id="2.30.30.40">
    <property type="entry name" value="SH3 Domains"/>
    <property type="match status" value="1"/>
</dbReference>
<dbReference type="Gene3D" id="6.10.140.1620">
    <property type="match status" value="1"/>
</dbReference>
<dbReference type="InterPro" id="IPR000727">
    <property type="entry name" value="T_SNARE_dom"/>
</dbReference>
<dbReference type="PROSITE" id="PS50002">
    <property type="entry name" value="SH3"/>
    <property type="match status" value="1"/>
</dbReference>
<name>A0A401SDM2_CHIPU</name>
<dbReference type="InterPro" id="IPR036028">
    <property type="entry name" value="SH3-like_dom_sf"/>
</dbReference>
<evidence type="ECO:0000259" key="13">
    <source>
        <dbReference type="PROSITE" id="PS50002"/>
    </source>
</evidence>
<keyword evidence="8" id="KW-0175">Coiled coil</keyword>
<evidence type="ECO:0000259" key="14">
    <source>
        <dbReference type="PROSITE" id="PS50192"/>
    </source>
</evidence>
<dbReference type="FunFam" id="2.30.30.40:FF:000002">
    <property type="entry name" value="abl interactor 1 isoform X1"/>
    <property type="match status" value="1"/>
</dbReference>
<protein>
    <recommendedName>
        <fullName evidence="17">SH3 domain-containing protein</fullName>
    </recommendedName>
</protein>
<dbReference type="GO" id="GO:0031209">
    <property type="term" value="C:SCAR complex"/>
    <property type="evidence" value="ECO:0007669"/>
    <property type="project" value="TreeGrafter"/>
</dbReference>
<dbReference type="InterPro" id="IPR001452">
    <property type="entry name" value="SH3_domain"/>
</dbReference>
<dbReference type="GO" id="GO:0030175">
    <property type="term" value="C:filopodium"/>
    <property type="evidence" value="ECO:0007669"/>
    <property type="project" value="UniProtKB-SubCell"/>
</dbReference>
<keyword evidence="16" id="KW-1185">Reference proteome</keyword>
<dbReference type="Proteomes" id="UP000287033">
    <property type="component" value="Unassembled WGS sequence"/>
</dbReference>
<evidence type="ECO:0000256" key="6">
    <source>
        <dbReference type="ARBA" id="ARBA00022490"/>
    </source>
</evidence>
<dbReference type="Pfam" id="PF00018">
    <property type="entry name" value="SH3_1"/>
    <property type="match status" value="1"/>
</dbReference>
<dbReference type="OrthoDB" id="2159336at2759"/>
<dbReference type="PANTHER" id="PTHR10460">
    <property type="entry name" value="ABL INTERACTOR FAMILY MEMBER"/>
    <property type="match status" value="1"/>
</dbReference>
<dbReference type="EMBL" id="BEZZ01000208">
    <property type="protein sequence ID" value="GCC28491.1"/>
    <property type="molecule type" value="Genomic_DNA"/>
</dbReference>
<sequence>MAEMQSLFQQDIPADRKLLLESFTNLQKVAEYCENNYIQAQDKTKALEETKAYAAQSLASVASQINSLAEKVLKLLDLQASELSKMESSVNFISQKVEMHKEKVARREIGAFAVAKTTPRMTKIIPPANPVQREKYTRKPIIYTLLDDTGHGVKEVSNHPVRVGTLSRRYGQSSMTSSTSQGTLGRSAKGARPVQPPVVPSAYGSPVTNSPSTEGPPVHSDVGRNRNSCGIENMVMPVSVPVSMLPPPPPPAPPPAPAPSVAAELGENDLLDMPPPPPMELPPPPAPPPQIFNEVCLPPPPPLVSDPPISVTDCPPPPPPPDFMVDLNEMTPPPPPPIDYLDEPQWIPPNYIEKVVALYAYNKQSGDDLTFQQGEIIYVIAKSENGWYEGVINGATGFFPSNYVQCLD</sequence>
<reference evidence="15 16" key="1">
    <citation type="journal article" date="2018" name="Nat. Ecol. Evol.">
        <title>Shark genomes provide insights into elasmobranch evolution and the origin of vertebrates.</title>
        <authorList>
            <person name="Hara Y"/>
            <person name="Yamaguchi K"/>
            <person name="Onimaru K"/>
            <person name="Kadota M"/>
            <person name="Koyanagi M"/>
            <person name="Keeley SD"/>
            <person name="Tatsumi K"/>
            <person name="Tanaka K"/>
            <person name="Motone F"/>
            <person name="Kageyama Y"/>
            <person name="Nozu R"/>
            <person name="Adachi N"/>
            <person name="Nishimura O"/>
            <person name="Nakagawa R"/>
            <person name="Tanegashima C"/>
            <person name="Kiyatake I"/>
            <person name="Matsumoto R"/>
            <person name="Murakumo K"/>
            <person name="Nishida K"/>
            <person name="Terakita A"/>
            <person name="Kuratani S"/>
            <person name="Sato K"/>
            <person name="Hyodo S Kuraku.S."/>
        </authorList>
    </citation>
    <scope>NUCLEOTIDE SEQUENCE [LARGE SCALE GENOMIC DNA]</scope>
</reference>
<evidence type="ECO:0000256" key="11">
    <source>
        <dbReference type="PROSITE-ProRule" id="PRU00192"/>
    </source>
</evidence>
<evidence type="ECO:0000256" key="5">
    <source>
        <dbReference type="ARBA" id="ARBA00022443"/>
    </source>
</evidence>
<dbReference type="AlphaFoldDB" id="A0A401SDM2"/>
<dbReference type="SMART" id="SM00326">
    <property type="entry name" value="SH3"/>
    <property type="match status" value="1"/>
</dbReference>
<accession>A0A401SDM2</accession>
<evidence type="ECO:0000256" key="9">
    <source>
        <dbReference type="ARBA" id="ARBA00023212"/>
    </source>
</evidence>
<dbReference type="GO" id="GO:0017124">
    <property type="term" value="F:SH3 domain binding"/>
    <property type="evidence" value="ECO:0007669"/>
    <property type="project" value="TreeGrafter"/>
</dbReference>
<evidence type="ECO:0000256" key="3">
    <source>
        <dbReference type="ARBA" id="ARBA00004510"/>
    </source>
</evidence>
<dbReference type="PANTHER" id="PTHR10460:SF2">
    <property type="entry name" value="ABL INTERACTOR 1"/>
    <property type="match status" value="1"/>
</dbReference>
<evidence type="ECO:0000256" key="7">
    <source>
        <dbReference type="ARBA" id="ARBA00022553"/>
    </source>
</evidence>
<feature type="domain" description="T-SNARE coiled-coil homology" evidence="14">
    <location>
        <begin position="45"/>
        <end position="107"/>
    </location>
</feature>
<dbReference type="GO" id="GO:0030027">
    <property type="term" value="C:lamellipodium"/>
    <property type="evidence" value="ECO:0007669"/>
    <property type="project" value="UniProtKB-SubCell"/>
</dbReference>
<dbReference type="GO" id="GO:0005856">
    <property type="term" value="C:cytoskeleton"/>
    <property type="evidence" value="ECO:0007669"/>
    <property type="project" value="UniProtKB-SubCell"/>
</dbReference>
<comment type="subcellular location">
    <subcellularLocation>
        <location evidence="2">Cell projection</location>
        <location evidence="2">Filopodium</location>
    </subcellularLocation>
    <subcellularLocation>
        <location evidence="3">Cell projection</location>
        <location evidence="3">Lamellipodium</location>
    </subcellularLocation>
    <subcellularLocation>
        <location evidence="1">Cytoplasm</location>
        <location evidence="1">Cytoskeleton</location>
    </subcellularLocation>
</comment>
<evidence type="ECO:0000256" key="2">
    <source>
        <dbReference type="ARBA" id="ARBA00004486"/>
    </source>
</evidence>
<evidence type="ECO:0008006" key="17">
    <source>
        <dbReference type="Google" id="ProtNLM"/>
    </source>
</evidence>